<feature type="chain" id="PRO_5008013561" evidence="5">
    <location>
        <begin position="36"/>
        <end position="1270"/>
    </location>
</feature>
<dbReference type="PANTHER" id="PTHR31736">
    <property type="match status" value="1"/>
</dbReference>
<comment type="subcellular location">
    <subcellularLocation>
        <location evidence="1">Secreted</location>
    </subcellularLocation>
</comment>
<dbReference type="InterPro" id="IPR013783">
    <property type="entry name" value="Ig-like_fold"/>
</dbReference>
<evidence type="ECO:0000256" key="4">
    <source>
        <dbReference type="ARBA" id="ARBA00023157"/>
    </source>
</evidence>
<dbReference type="InterPro" id="IPR015919">
    <property type="entry name" value="Cadherin-like_sf"/>
</dbReference>
<dbReference type="Gene3D" id="2.60.40.10">
    <property type="entry name" value="Immunoglobulins"/>
    <property type="match status" value="1"/>
</dbReference>
<keyword evidence="3 5" id="KW-0732">Signal</keyword>
<name>A0A173V5Z6_EUBRA</name>
<dbReference type="OrthoDB" id="1885452at2"/>
<dbReference type="InterPro" id="IPR012334">
    <property type="entry name" value="Pectin_lyas_fold"/>
</dbReference>
<dbReference type="InterPro" id="IPR011050">
    <property type="entry name" value="Pectin_lyase_fold/virulence"/>
</dbReference>
<dbReference type="STRING" id="39490.ERS852448_02446"/>
<sequence>MNRHSHRRKKISARVMALSMAAAMAVTVYPVPAFAEEGQNVAQKVQVLDKTGGNIHDYGKTGDDPATPDVDESAIVANSDVLRSAQYQESTKYELKVNGTPVSVYKYQKQTDPGSHYHMDIARFSSDDAEPVFEITMKDGSTIDSIYVSPERYYPEDSFEISTDKKTVKFKMSADLRYCIVNINGSINDTNGKPQLAIINDATETDKPDVTAANVLNFKDFAEKYLQEHPITDTVGEVCTEAGTVTDTSMNDGKEYTWSYGEGTYVAYDAKKVMFPNKRVRQKNDVSEAFQAALAEVKNSDTLDTIYFPAGTYLWSGLSIKNWDGNGKDGKLNIYLDEDALLVNRLQECTQAMEPAIGIWDSSNITVSGRGIIDGQGTYNYSWDKADAELSSHQGGSMVVRSQNITFNDTYVRDVKQWNWECHTVKNINYNNIKGLSPFQHAWVDGLDLTSGQGIHLNGAITMGNDDTFASGHYNPSNEFPQRRLKKKDLNNLSTEDQNIAAAAAIYNKDRLQWDTDDTTDVNISNTLGWSTFANAVRLGHNTRFKADGGSYQMRDYTFNNVNTLHVTGYGTNGGGGALSIQNGTSGCTPNYENLIFNNCSFTANNGNNVANIPSGNDLNQFNPKNVTFKDCWFKDADTPFSFKSIDNVTIDNLYLGGKLIEYDSQVDLTVADSVKNFTFLVNGENIKKNAAPVFENPDNEPFNVKAGETVSFQVNATDPEENNVTLSVVGALPKGASFDAETGAFTWETSDSDSGKREITFKALDEYGASTQKTVTINIESDRVPGKDVEVSRTVVSQDTFAGSWSGDQTADFGAKNFLRTSYGTDSKGTLGTAGGSDNKVTYLKFDVSQIDLTQVDRVKLQMTLLGVRYDEAANLDAQLQIAMTENTDWTENTLNWKNKPAILDVNGVIISEEFNLGDIVSNDPGQISTPNGTVATADVTSLVAVAKSAGQDSVTLAVNVVDKQVDKANRIFFVSKEGAKNFENAENMAPALVGTKTVAISGIKVNAPTKTVYDLGESFDTTGMTVTASYEDGTEDVVDLSKVIITGFDSSKVTEKQTVTVKYAGKTATFDVEIRNIIIPEPEPTHADGLANEMAEDGKWYVYRDNAVDYGYTGLAANEYGWFMVVNGAVDFGYTGLAANEYGWFMVVNGAVDFGYTGLAANEYGWFMVVNGAVDFGYTGLAANKYGWFMVVNGAVDFGYTGLAANEYGWFMVVNGALDFTYNGLVQNEYGWWKVTAGKVDFNYNGFATNEYGTWYVRGGKVDFSYHM</sequence>
<dbReference type="SUPFAM" id="SSF49313">
    <property type="entry name" value="Cadherin-like"/>
    <property type="match status" value="1"/>
</dbReference>
<dbReference type="NCBIfam" id="NF033679">
    <property type="entry name" value="DNRLRE_dom"/>
    <property type="match status" value="1"/>
</dbReference>
<evidence type="ECO:0000256" key="2">
    <source>
        <dbReference type="ARBA" id="ARBA00022525"/>
    </source>
</evidence>
<dbReference type="Gene3D" id="2.160.20.10">
    <property type="entry name" value="Single-stranded right-handed beta-helix, Pectin lyase-like"/>
    <property type="match status" value="1"/>
</dbReference>
<dbReference type="InterPro" id="IPR055372">
    <property type="entry name" value="CBM96"/>
</dbReference>
<proteinExistence type="predicted"/>
<evidence type="ECO:0000256" key="1">
    <source>
        <dbReference type="ARBA" id="ARBA00004613"/>
    </source>
</evidence>
<evidence type="ECO:0000256" key="3">
    <source>
        <dbReference type="ARBA" id="ARBA00022729"/>
    </source>
</evidence>
<protein>
    <submittedName>
        <fullName evidence="8">Bacterial Ig-like domain (Group 3)</fullName>
    </submittedName>
</protein>
<dbReference type="Pfam" id="PF21540">
    <property type="entry name" value="Choline_bind_4"/>
    <property type="match status" value="7"/>
</dbReference>
<feature type="signal peptide" evidence="5">
    <location>
        <begin position="1"/>
        <end position="35"/>
    </location>
</feature>
<dbReference type="Pfam" id="PF07523">
    <property type="entry name" value="Big_3"/>
    <property type="match status" value="1"/>
</dbReference>
<evidence type="ECO:0000313" key="8">
    <source>
        <dbReference type="EMBL" id="CUN21268.1"/>
    </source>
</evidence>
<dbReference type="GO" id="GO:0005509">
    <property type="term" value="F:calcium ion binding"/>
    <property type="evidence" value="ECO:0007669"/>
    <property type="project" value="InterPro"/>
</dbReference>
<reference evidence="8 9" key="1">
    <citation type="submission" date="2015-09" db="EMBL/GenBank/DDBJ databases">
        <authorList>
            <consortium name="Pathogen Informatics"/>
        </authorList>
    </citation>
    <scope>NUCLEOTIDE SEQUENCE [LARGE SCALE GENOMIC DNA]</scope>
    <source>
        <strain evidence="8 9">2789STDY5608891</strain>
    </source>
</reference>
<feature type="domain" description="Ig-like" evidence="6">
    <location>
        <begin position="1010"/>
        <end position="1075"/>
    </location>
</feature>
<dbReference type="Pfam" id="PF05345">
    <property type="entry name" value="He_PIG"/>
    <property type="match status" value="1"/>
</dbReference>
<organism evidence="8 9">
    <name type="scientific">Eubacterium ramulus</name>
    <dbReference type="NCBI Taxonomy" id="39490"/>
    <lineage>
        <taxon>Bacteria</taxon>
        <taxon>Bacillati</taxon>
        <taxon>Bacillota</taxon>
        <taxon>Clostridia</taxon>
        <taxon>Eubacteriales</taxon>
        <taxon>Eubacteriaceae</taxon>
        <taxon>Eubacterium</taxon>
    </lineage>
</organism>
<evidence type="ECO:0000256" key="5">
    <source>
        <dbReference type="SAM" id="SignalP"/>
    </source>
</evidence>
<evidence type="ECO:0000259" key="7">
    <source>
        <dbReference type="Pfam" id="PF24517"/>
    </source>
</evidence>
<gene>
    <name evidence="8" type="ORF">ERS852448_02446</name>
</gene>
<dbReference type="GO" id="GO:0005576">
    <property type="term" value="C:extracellular region"/>
    <property type="evidence" value="ECO:0007669"/>
    <property type="project" value="UniProtKB-SubCell"/>
</dbReference>
<dbReference type="GO" id="GO:0016020">
    <property type="term" value="C:membrane"/>
    <property type="evidence" value="ECO:0007669"/>
    <property type="project" value="InterPro"/>
</dbReference>
<feature type="domain" description="Carbohydrate-binding module family 96" evidence="7">
    <location>
        <begin position="821"/>
        <end position="904"/>
    </location>
</feature>
<dbReference type="InterPro" id="IPR048713">
    <property type="entry name" value="Choline_bind_rpt"/>
</dbReference>
<evidence type="ECO:0000259" key="6">
    <source>
        <dbReference type="Pfam" id="PF07523"/>
    </source>
</evidence>
<accession>A0A173V5Z6</accession>
<keyword evidence="2" id="KW-0964">Secreted</keyword>
<dbReference type="RefSeq" id="WP_055290687.1">
    <property type="nucleotide sequence ID" value="NZ_CYYA01000020.1"/>
</dbReference>
<dbReference type="Gene3D" id="2.60.40.3630">
    <property type="match status" value="1"/>
</dbReference>
<evidence type="ECO:0000313" key="9">
    <source>
        <dbReference type="Proteomes" id="UP000095492"/>
    </source>
</evidence>
<dbReference type="EMBL" id="CYYA01000020">
    <property type="protein sequence ID" value="CUN21268.1"/>
    <property type="molecule type" value="Genomic_DNA"/>
</dbReference>
<dbReference type="Pfam" id="PF24517">
    <property type="entry name" value="CBM96"/>
    <property type="match status" value="1"/>
</dbReference>
<dbReference type="Proteomes" id="UP000095492">
    <property type="component" value="Unassembled WGS sequence"/>
</dbReference>
<dbReference type="SUPFAM" id="SSF51126">
    <property type="entry name" value="Pectin lyase-like"/>
    <property type="match status" value="1"/>
</dbReference>
<dbReference type="InterPro" id="IPR022038">
    <property type="entry name" value="Ig-like_bact"/>
</dbReference>
<dbReference type="PANTHER" id="PTHR31736:SF19">
    <property type="entry name" value="PECTIN LYASE SUPERFAMILY PROTEIN-RELATED"/>
    <property type="match status" value="1"/>
</dbReference>
<keyword evidence="4" id="KW-1015">Disulfide bond</keyword>
<dbReference type="AlphaFoldDB" id="A0A173V5Z6"/>